<feature type="transmembrane region" description="Helical" evidence="1">
    <location>
        <begin position="6"/>
        <end position="23"/>
    </location>
</feature>
<dbReference type="EMBL" id="CP011393">
    <property type="protein sequence ID" value="ANE41270.1"/>
    <property type="molecule type" value="Genomic_DNA"/>
</dbReference>
<keyword evidence="1" id="KW-0812">Transmembrane</keyword>
<dbReference type="Proteomes" id="UP000077096">
    <property type="component" value="Chromosome"/>
</dbReference>
<dbReference type="InterPro" id="IPR029016">
    <property type="entry name" value="GAF-like_dom_sf"/>
</dbReference>
<dbReference type="InterPro" id="IPR029787">
    <property type="entry name" value="Nucleotide_cyclase"/>
</dbReference>
<dbReference type="GO" id="GO:0052621">
    <property type="term" value="F:diguanylate cyclase activity"/>
    <property type="evidence" value="ECO:0007669"/>
    <property type="project" value="TreeGrafter"/>
</dbReference>
<proteinExistence type="predicted"/>
<dbReference type="Pfam" id="PF00990">
    <property type="entry name" value="GGDEF"/>
    <property type="match status" value="1"/>
</dbReference>
<dbReference type="PANTHER" id="PTHR45138">
    <property type="entry name" value="REGULATORY COMPONENTS OF SENSORY TRANSDUCTION SYSTEM"/>
    <property type="match status" value="1"/>
</dbReference>
<evidence type="ECO:0000313" key="4">
    <source>
        <dbReference type="Proteomes" id="UP000077096"/>
    </source>
</evidence>
<feature type="transmembrane region" description="Helical" evidence="1">
    <location>
        <begin position="96"/>
        <end position="117"/>
    </location>
</feature>
<feature type="domain" description="GGDEF" evidence="2">
    <location>
        <begin position="426"/>
        <end position="549"/>
    </location>
</feature>
<reference evidence="3 4" key="1">
    <citation type="submission" date="2014-08" db="EMBL/GenBank/DDBJ databases">
        <title>Fervidobacterium pennivorans DYC genome.</title>
        <authorList>
            <person name="Wushke S."/>
        </authorList>
    </citation>
    <scope>NUCLEOTIDE SEQUENCE [LARGE SCALE GENOMIC DNA]</scope>
    <source>
        <strain evidence="3 4">DYC</strain>
    </source>
</reference>
<dbReference type="InterPro" id="IPR000160">
    <property type="entry name" value="GGDEF_dom"/>
</dbReference>
<evidence type="ECO:0000313" key="3">
    <source>
        <dbReference type="EMBL" id="ANE41270.1"/>
    </source>
</evidence>
<accession>A0A172T2S2</accession>
<dbReference type="SMART" id="SM00267">
    <property type="entry name" value="GGDEF"/>
    <property type="match status" value="1"/>
</dbReference>
<feature type="transmembrane region" description="Helical" evidence="1">
    <location>
        <begin position="156"/>
        <end position="176"/>
    </location>
</feature>
<dbReference type="Gene3D" id="3.30.70.270">
    <property type="match status" value="1"/>
</dbReference>
<dbReference type="PROSITE" id="PS50887">
    <property type="entry name" value="GGDEF"/>
    <property type="match status" value="1"/>
</dbReference>
<sequence length="549" mass="63750">MTKKTLIFVFSLFLIGSVFLFFSKPFIFSYDIRMIIASLIAMVLAQYIEIPIGEVRFTAKPFLYLFLIPFITPETIMFFSLLTTPLTKKTSWQIRFLRLAFEFLQFSVGIFLFRHAVYDYLSVVYFAVGYFATNIILSFVYITFFTKTKLKQYIGVGFLVFLLGLYASLIVTTLYILPEVKLTYLIFTFLLYTGFLVQLYYTVTAQVWYQELRYEQDEIKREIENLSKIPAVLEEQDTEDVDKVLSDLLEVSCKMIGFSAALLNLFDYKSGRVVRVAKYGIKDEDFEMLKSRQPQIKDTLILMQSRFDSGGVYFIPKGSIDLDQTYIFRPLEYTMLDVNNAWDPDDLFLVPLVYDNKTIGYISFDKPVNGLRPAKREIELSKFFAWQFVQIVKESKYRSFFLSYYPEEATVSELMEEISKAIEMKRTFSFVYLDVDNFDKINLEKGYIFGDEILREIKNSLENEIRNYGLYTNIGDEFMILLWTKSKSDAMILVQKVIENIKEKYPYVSISGAVVKYPVDADNLEGILNKAKTALVAGKKSGGGRIINL</sequence>
<dbReference type="OrthoDB" id="48290at2"/>
<dbReference type="PATRIC" id="fig|93466.3.peg.903"/>
<feature type="transmembrane region" description="Helical" evidence="1">
    <location>
        <begin position="30"/>
        <end position="50"/>
    </location>
</feature>
<dbReference type="KEGG" id="fng:JM64_04210"/>
<dbReference type="CDD" id="cd01949">
    <property type="entry name" value="GGDEF"/>
    <property type="match status" value="1"/>
</dbReference>
<gene>
    <name evidence="3" type="ORF">JM64_04210</name>
</gene>
<feature type="transmembrane region" description="Helical" evidence="1">
    <location>
        <begin position="123"/>
        <end position="144"/>
    </location>
</feature>
<keyword evidence="1" id="KW-0472">Membrane</keyword>
<feature type="transmembrane region" description="Helical" evidence="1">
    <location>
        <begin position="182"/>
        <end position="203"/>
    </location>
</feature>
<dbReference type="SUPFAM" id="SSF55073">
    <property type="entry name" value="Nucleotide cyclase"/>
    <property type="match status" value="1"/>
</dbReference>
<evidence type="ECO:0000259" key="2">
    <source>
        <dbReference type="PROSITE" id="PS50887"/>
    </source>
</evidence>
<dbReference type="InterPro" id="IPR043128">
    <property type="entry name" value="Rev_trsase/Diguanyl_cyclase"/>
</dbReference>
<organism evidence="3 4">
    <name type="scientific">Fervidobacterium pennivorans</name>
    <dbReference type="NCBI Taxonomy" id="93466"/>
    <lineage>
        <taxon>Bacteria</taxon>
        <taxon>Thermotogati</taxon>
        <taxon>Thermotogota</taxon>
        <taxon>Thermotogae</taxon>
        <taxon>Thermotogales</taxon>
        <taxon>Fervidobacteriaceae</taxon>
        <taxon>Fervidobacterium</taxon>
    </lineage>
</organism>
<feature type="transmembrane region" description="Helical" evidence="1">
    <location>
        <begin position="62"/>
        <end position="84"/>
    </location>
</feature>
<evidence type="ECO:0000256" key="1">
    <source>
        <dbReference type="SAM" id="Phobius"/>
    </source>
</evidence>
<dbReference type="PANTHER" id="PTHR45138:SF9">
    <property type="entry name" value="DIGUANYLATE CYCLASE DGCM-RELATED"/>
    <property type="match status" value="1"/>
</dbReference>
<keyword evidence="1" id="KW-1133">Transmembrane helix</keyword>
<dbReference type="AlphaFoldDB" id="A0A172T2S2"/>
<dbReference type="InterPro" id="IPR050469">
    <property type="entry name" value="Diguanylate_Cyclase"/>
</dbReference>
<dbReference type="Gene3D" id="3.30.450.40">
    <property type="match status" value="1"/>
</dbReference>
<dbReference type="SUPFAM" id="SSF55781">
    <property type="entry name" value="GAF domain-like"/>
    <property type="match status" value="1"/>
</dbReference>
<dbReference type="NCBIfam" id="TIGR00254">
    <property type="entry name" value="GGDEF"/>
    <property type="match status" value="1"/>
</dbReference>
<name>A0A172T2S2_FERPE</name>
<protein>
    <submittedName>
        <fullName evidence="3">Diguanylate cyclase</fullName>
    </submittedName>
</protein>